<evidence type="ECO:0000256" key="2">
    <source>
        <dbReference type="ARBA" id="ARBA00022692"/>
    </source>
</evidence>
<reference evidence="6 7" key="1">
    <citation type="submission" date="2019-03" db="EMBL/GenBank/DDBJ databases">
        <title>Rhizobium sp. nov., an bacterium isolated from biocrust in Mu Us Desert.</title>
        <authorList>
            <person name="Lixiong L."/>
        </authorList>
    </citation>
    <scope>NUCLEOTIDE SEQUENCE [LARGE SCALE GENOMIC DNA]</scope>
    <source>
        <strain evidence="6 7">SPY-1</strain>
    </source>
</reference>
<comment type="subcellular location">
    <subcellularLocation>
        <location evidence="1">Endomembrane system</location>
        <topology evidence="1">Multi-pass membrane protein</topology>
    </subcellularLocation>
</comment>
<evidence type="ECO:0000256" key="4">
    <source>
        <dbReference type="ARBA" id="ARBA00023136"/>
    </source>
</evidence>
<evidence type="ECO:0000256" key="1">
    <source>
        <dbReference type="ARBA" id="ARBA00004127"/>
    </source>
</evidence>
<sequence length="140" mass="15434">MDEVKIGEILLPGDEQTQERREKSIRARFWPTLKRAVRRVPFTRDLVAAYYCALDPQTPARVRGLLLAALAYFVMPFDVLPDIFALVGFTDDVAVLAAALRLIQGYIADRHYDAADRHLADHPDIAAEASADGAAPSGRG</sequence>
<evidence type="ECO:0000313" key="7">
    <source>
        <dbReference type="Proteomes" id="UP000295238"/>
    </source>
</evidence>
<keyword evidence="4" id="KW-0472">Membrane</keyword>
<dbReference type="OrthoDB" id="9813247at2"/>
<dbReference type="Proteomes" id="UP000295238">
    <property type="component" value="Unassembled WGS sequence"/>
</dbReference>
<keyword evidence="3" id="KW-1133">Transmembrane helix</keyword>
<keyword evidence="2" id="KW-0812">Transmembrane</keyword>
<protein>
    <submittedName>
        <fullName evidence="6">DUF1232 domain-containing protein</fullName>
    </submittedName>
</protein>
<evidence type="ECO:0000256" key="3">
    <source>
        <dbReference type="ARBA" id="ARBA00022989"/>
    </source>
</evidence>
<name>A0A4R5UG12_9HYPH</name>
<accession>A0A4R5UG12</accession>
<dbReference type="AlphaFoldDB" id="A0A4R5UG12"/>
<proteinExistence type="predicted"/>
<organism evidence="6 7">
    <name type="scientific">Rhizobium deserti</name>
    <dbReference type="NCBI Taxonomy" id="2547961"/>
    <lineage>
        <taxon>Bacteria</taxon>
        <taxon>Pseudomonadati</taxon>
        <taxon>Pseudomonadota</taxon>
        <taxon>Alphaproteobacteria</taxon>
        <taxon>Hyphomicrobiales</taxon>
        <taxon>Rhizobiaceae</taxon>
        <taxon>Rhizobium/Agrobacterium group</taxon>
        <taxon>Rhizobium</taxon>
    </lineage>
</organism>
<dbReference type="GO" id="GO:0012505">
    <property type="term" value="C:endomembrane system"/>
    <property type="evidence" value="ECO:0007669"/>
    <property type="project" value="UniProtKB-SubCell"/>
</dbReference>
<dbReference type="InterPro" id="IPR016983">
    <property type="entry name" value="UCP031804"/>
</dbReference>
<dbReference type="RefSeq" id="WP_133317305.1">
    <property type="nucleotide sequence ID" value="NZ_SMTL01000004.1"/>
</dbReference>
<gene>
    <name evidence="6" type="ORF">E2F50_16650</name>
</gene>
<keyword evidence="7" id="KW-1185">Reference proteome</keyword>
<dbReference type="Pfam" id="PF06803">
    <property type="entry name" value="DUF1232"/>
    <property type="match status" value="1"/>
</dbReference>
<dbReference type="EMBL" id="SMTL01000004">
    <property type="protein sequence ID" value="TDK34468.1"/>
    <property type="molecule type" value="Genomic_DNA"/>
</dbReference>
<dbReference type="InterPro" id="IPR010652">
    <property type="entry name" value="DUF1232"/>
</dbReference>
<comment type="caution">
    <text evidence="6">The sequence shown here is derived from an EMBL/GenBank/DDBJ whole genome shotgun (WGS) entry which is preliminary data.</text>
</comment>
<evidence type="ECO:0000313" key="6">
    <source>
        <dbReference type="EMBL" id="TDK34468.1"/>
    </source>
</evidence>
<evidence type="ECO:0000259" key="5">
    <source>
        <dbReference type="Pfam" id="PF06803"/>
    </source>
</evidence>
<feature type="domain" description="DUF1232" evidence="5">
    <location>
        <begin position="63"/>
        <end position="97"/>
    </location>
</feature>
<dbReference type="PIRSF" id="PIRSF031804">
    <property type="entry name" value="UCP031804"/>
    <property type="match status" value="1"/>
</dbReference>